<accession>A0A6I4T3M9</accession>
<protein>
    <submittedName>
        <fullName evidence="2">Uncharacterized protein</fullName>
    </submittedName>
</protein>
<gene>
    <name evidence="2" type="ORF">GRI91_08960</name>
</gene>
<comment type="caution">
    <text evidence="2">The sequence shown here is derived from an EMBL/GenBank/DDBJ whole genome shotgun (WGS) entry which is preliminary data.</text>
</comment>
<sequence length="54" mass="6292">MFEPHDEPPQLRTNAKWLWFVMIALLIALAIIWALDPEVEHNQNSAEHSVLAER</sequence>
<keyword evidence="1" id="KW-1133">Transmembrane helix</keyword>
<name>A0A6I4T3M9_9SPHN</name>
<dbReference type="AlphaFoldDB" id="A0A6I4T3M9"/>
<evidence type="ECO:0000313" key="2">
    <source>
        <dbReference type="EMBL" id="MXO65884.1"/>
    </source>
</evidence>
<keyword evidence="1" id="KW-0812">Transmembrane</keyword>
<organism evidence="2 3">
    <name type="scientific">Altericroceibacterium endophyticum</name>
    <dbReference type="NCBI Taxonomy" id="1808508"/>
    <lineage>
        <taxon>Bacteria</taxon>
        <taxon>Pseudomonadati</taxon>
        <taxon>Pseudomonadota</taxon>
        <taxon>Alphaproteobacteria</taxon>
        <taxon>Sphingomonadales</taxon>
        <taxon>Erythrobacteraceae</taxon>
        <taxon>Altericroceibacterium</taxon>
    </lineage>
</organism>
<dbReference type="Proteomes" id="UP000438476">
    <property type="component" value="Unassembled WGS sequence"/>
</dbReference>
<evidence type="ECO:0000256" key="1">
    <source>
        <dbReference type="SAM" id="Phobius"/>
    </source>
</evidence>
<reference evidence="2 3" key="1">
    <citation type="submission" date="2019-12" db="EMBL/GenBank/DDBJ databases">
        <title>Genomic-based taxomic classification of the family Erythrobacteraceae.</title>
        <authorList>
            <person name="Xu L."/>
        </authorList>
    </citation>
    <scope>NUCLEOTIDE SEQUENCE [LARGE SCALE GENOMIC DNA]</scope>
    <source>
        <strain evidence="2 3">LMG 29518</strain>
    </source>
</reference>
<dbReference type="RefSeq" id="WP_160736299.1">
    <property type="nucleotide sequence ID" value="NZ_WTYT01000003.1"/>
</dbReference>
<keyword evidence="1" id="KW-0472">Membrane</keyword>
<dbReference type="EMBL" id="WTYT01000003">
    <property type="protein sequence ID" value="MXO65884.1"/>
    <property type="molecule type" value="Genomic_DNA"/>
</dbReference>
<proteinExistence type="predicted"/>
<keyword evidence="3" id="KW-1185">Reference proteome</keyword>
<evidence type="ECO:0000313" key="3">
    <source>
        <dbReference type="Proteomes" id="UP000438476"/>
    </source>
</evidence>
<feature type="transmembrane region" description="Helical" evidence="1">
    <location>
        <begin position="17"/>
        <end position="35"/>
    </location>
</feature>